<name>A0A6J5ZPX3_9ZZZZ</name>
<reference evidence="2" key="1">
    <citation type="submission" date="2020-05" db="EMBL/GenBank/DDBJ databases">
        <authorList>
            <person name="Chiriac C."/>
            <person name="Salcher M."/>
            <person name="Ghai R."/>
            <person name="Kavagutti S V."/>
        </authorList>
    </citation>
    <scope>NUCLEOTIDE SEQUENCE</scope>
</reference>
<dbReference type="GO" id="GO:0003677">
    <property type="term" value="F:DNA binding"/>
    <property type="evidence" value="ECO:0007669"/>
    <property type="project" value="InterPro"/>
</dbReference>
<dbReference type="InterPro" id="IPR010093">
    <property type="entry name" value="SinI_DNA-bd"/>
</dbReference>
<accession>A0A6J5ZPX3</accession>
<dbReference type="Pfam" id="PF12728">
    <property type="entry name" value="HTH_17"/>
    <property type="match status" value="1"/>
</dbReference>
<gene>
    <name evidence="2" type="ORF">UFOPK3770_01328</name>
</gene>
<dbReference type="NCBIfam" id="TIGR01764">
    <property type="entry name" value="excise"/>
    <property type="match status" value="1"/>
</dbReference>
<feature type="domain" description="Helix-turn-helix" evidence="1">
    <location>
        <begin position="6"/>
        <end position="55"/>
    </location>
</feature>
<evidence type="ECO:0000259" key="1">
    <source>
        <dbReference type="Pfam" id="PF12728"/>
    </source>
</evidence>
<organism evidence="2">
    <name type="scientific">freshwater metagenome</name>
    <dbReference type="NCBI Taxonomy" id="449393"/>
    <lineage>
        <taxon>unclassified sequences</taxon>
        <taxon>metagenomes</taxon>
        <taxon>ecological metagenomes</taxon>
    </lineage>
</organism>
<proteinExistence type="predicted"/>
<protein>
    <submittedName>
        <fullName evidence="2">Unannotated protein</fullName>
    </submittedName>
</protein>
<dbReference type="SUPFAM" id="SSF46955">
    <property type="entry name" value="Putative DNA-binding domain"/>
    <property type="match status" value="1"/>
</dbReference>
<evidence type="ECO:0000313" key="2">
    <source>
        <dbReference type="EMBL" id="CAB4344734.1"/>
    </source>
</evidence>
<dbReference type="InterPro" id="IPR041657">
    <property type="entry name" value="HTH_17"/>
</dbReference>
<dbReference type="EMBL" id="CAESAJ010000205">
    <property type="protein sequence ID" value="CAB4344734.1"/>
    <property type="molecule type" value="Genomic_DNA"/>
</dbReference>
<dbReference type="AlphaFoldDB" id="A0A6J5ZPX3"/>
<dbReference type="InterPro" id="IPR009061">
    <property type="entry name" value="DNA-bd_dom_put_sf"/>
</dbReference>
<sequence length="63" mass="7361">MELPSLYTPNEVADHLHVSRGTIYSLVSRREIDSIKVGRNRRFTAQQVKDYVARRQQVVVVDY</sequence>